<proteinExistence type="predicted"/>
<keyword evidence="4" id="KW-1185">Reference proteome</keyword>
<reference evidence="2" key="1">
    <citation type="submission" date="2015-10" db="EMBL/GenBank/DDBJ databases">
        <title>Daphnia magna gene sets from two clonal populations assembled and annotated with EvidentialGene.</title>
        <authorList>
            <person name="Gilbert D."/>
            <person name="Podicheti R."/>
            <person name="Orsini L."/>
            <person name="Colbourne J."/>
            <person name="Pfrender M."/>
        </authorList>
    </citation>
    <scope>NUCLEOTIDE SEQUENCE</scope>
</reference>
<dbReference type="EMBL" id="GDIP01199657">
    <property type="protein sequence ID" value="JAJ23745.1"/>
    <property type="molecule type" value="Transcribed_RNA"/>
</dbReference>
<accession>A0A0N7ZYN5</accession>
<dbReference type="Proteomes" id="UP000076858">
    <property type="component" value="Unassembled WGS sequence"/>
</dbReference>
<reference evidence="2" key="2">
    <citation type="submission" date="2015-10" db="EMBL/GenBank/DDBJ databases">
        <authorList>
            <person name="Gilbert D.G."/>
        </authorList>
    </citation>
    <scope>NUCLEOTIDE SEQUENCE</scope>
</reference>
<feature type="transmembrane region" description="Helical" evidence="1">
    <location>
        <begin position="12"/>
        <end position="34"/>
    </location>
</feature>
<gene>
    <name evidence="3" type="ORF">APZ42_033073</name>
</gene>
<name>A0A0N7ZYN5_9CRUS</name>
<dbReference type="AlphaFoldDB" id="A0A0N7ZYN5"/>
<evidence type="ECO:0000313" key="2">
    <source>
        <dbReference type="EMBL" id="JAJ23745.1"/>
    </source>
</evidence>
<keyword evidence="1" id="KW-0812">Transmembrane</keyword>
<reference evidence="3 4" key="3">
    <citation type="submission" date="2016-03" db="EMBL/GenBank/DDBJ databases">
        <title>EvidentialGene: Evidence-directed Construction of Genes on Genomes.</title>
        <authorList>
            <person name="Gilbert D.G."/>
            <person name="Choi J.-H."/>
            <person name="Mockaitis K."/>
            <person name="Colbourne J."/>
            <person name="Pfrender M."/>
        </authorList>
    </citation>
    <scope>NUCLEOTIDE SEQUENCE [LARGE SCALE GENOMIC DNA]</scope>
    <source>
        <strain evidence="3 4">Xinb3</strain>
        <tissue evidence="3">Complete organism</tissue>
    </source>
</reference>
<dbReference type="EMBL" id="LRGB01003140">
    <property type="protein sequence ID" value="KZS04059.1"/>
    <property type="molecule type" value="Genomic_DNA"/>
</dbReference>
<keyword evidence="1" id="KW-0472">Membrane</keyword>
<evidence type="ECO:0000313" key="3">
    <source>
        <dbReference type="EMBL" id="KZS04059.1"/>
    </source>
</evidence>
<evidence type="ECO:0000256" key="1">
    <source>
        <dbReference type="SAM" id="Phobius"/>
    </source>
</evidence>
<protein>
    <submittedName>
        <fullName evidence="2">Uncharacterized protein</fullName>
    </submittedName>
</protein>
<organism evidence="2">
    <name type="scientific">Daphnia magna</name>
    <dbReference type="NCBI Taxonomy" id="35525"/>
    <lineage>
        <taxon>Eukaryota</taxon>
        <taxon>Metazoa</taxon>
        <taxon>Ecdysozoa</taxon>
        <taxon>Arthropoda</taxon>
        <taxon>Crustacea</taxon>
        <taxon>Branchiopoda</taxon>
        <taxon>Diplostraca</taxon>
        <taxon>Cladocera</taxon>
        <taxon>Anomopoda</taxon>
        <taxon>Daphniidae</taxon>
        <taxon>Daphnia</taxon>
    </lineage>
</organism>
<evidence type="ECO:0000313" key="4">
    <source>
        <dbReference type="Proteomes" id="UP000076858"/>
    </source>
</evidence>
<sequence>MCNREMYGSNGLMLVDAYIIFSIWTQSIHVWPLVRNIGTPHKMTYDLRVCPVHKHSWSIQLGGHLRN</sequence>
<keyword evidence="1" id="KW-1133">Transmembrane helix</keyword>